<keyword evidence="3" id="KW-1185">Reference proteome</keyword>
<feature type="chain" id="PRO_5030526431" description="Secreted protein" evidence="1">
    <location>
        <begin position="35"/>
        <end position="167"/>
    </location>
</feature>
<comment type="caution">
    <text evidence="2">The sequence shown here is derived from an EMBL/GenBank/DDBJ whole genome shotgun (WGS) entry which is preliminary data.</text>
</comment>
<gene>
    <name evidence="2" type="ORF">GGE06_007912</name>
</gene>
<evidence type="ECO:0000256" key="1">
    <source>
        <dbReference type="SAM" id="SignalP"/>
    </source>
</evidence>
<protein>
    <recommendedName>
        <fullName evidence="4">Secreted protein</fullName>
    </recommendedName>
</protein>
<evidence type="ECO:0000313" key="3">
    <source>
        <dbReference type="Proteomes" id="UP000582643"/>
    </source>
</evidence>
<accession>A0A7W7UB19</accession>
<organism evidence="2 3">
    <name type="scientific">Streptomyces nymphaeiformis</name>
    <dbReference type="NCBI Taxonomy" id="2663842"/>
    <lineage>
        <taxon>Bacteria</taxon>
        <taxon>Bacillati</taxon>
        <taxon>Actinomycetota</taxon>
        <taxon>Actinomycetes</taxon>
        <taxon>Kitasatosporales</taxon>
        <taxon>Streptomycetaceae</taxon>
        <taxon>Streptomyces</taxon>
    </lineage>
</organism>
<keyword evidence="1" id="KW-0732">Signal</keyword>
<dbReference type="RefSeq" id="WP_116157663.1">
    <property type="nucleotide sequence ID" value="NZ_JACHJY010000015.1"/>
</dbReference>
<feature type="signal peptide" evidence="1">
    <location>
        <begin position="1"/>
        <end position="34"/>
    </location>
</feature>
<name>A0A7W7UB19_9ACTN</name>
<proteinExistence type="predicted"/>
<dbReference type="EMBL" id="JACHJY010000015">
    <property type="protein sequence ID" value="MBB4986940.1"/>
    <property type="molecule type" value="Genomic_DNA"/>
</dbReference>
<evidence type="ECO:0008006" key="4">
    <source>
        <dbReference type="Google" id="ProtNLM"/>
    </source>
</evidence>
<sequence>MRFSKRRPALLFHAAAVAFAAAVVLGVQSSSASADDDPFSLSSGGFALDEPTWTTAHINEKGFHPFLTGKDTGLVVPYMAPSGWNPNRRGDWIGIYEKDQLDTAHRIDWDYVCPNEPTRCMSFGAAIIPAGNNGMVSGKVYTVAYWANGAKESNGRPMARVDYVVPW</sequence>
<dbReference type="AlphaFoldDB" id="A0A7W7UB19"/>
<reference evidence="2 3" key="1">
    <citation type="submission" date="2020-08" db="EMBL/GenBank/DDBJ databases">
        <title>Genomic Encyclopedia of Type Strains, Phase III (KMG-III): the genomes of soil and plant-associated and newly described type strains.</title>
        <authorList>
            <person name="Whitman W."/>
        </authorList>
    </citation>
    <scope>NUCLEOTIDE SEQUENCE [LARGE SCALE GENOMIC DNA]</scope>
    <source>
        <strain evidence="2 3">SFB5A</strain>
    </source>
</reference>
<dbReference type="Proteomes" id="UP000582643">
    <property type="component" value="Unassembled WGS sequence"/>
</dbReference>
<evidence type="ECO:0000313" key="2">
    <source>
        <dbReference type="EMBL" id="MBB4986940.1"/>
    </source>
</evidence>